<dbReference type="EMBL" id="UINC01208702">
    <property type="protein sequence ID" value="SVE31375.1"/>
    <property type="molecule type" value="Genomic_DNA"/>
</dbReference>
<sequence>MDEQPDDDRIFQKDSINQGDFVSGDKIERQVFQQQDPQPGAPPVQPAQVQQPPQVVYVQQKGSSGFNALMWMIVIGILLAAGLFFLLMGSCCFGGVVSAAAVAAVPVASAASVVSM</sequence>
<keyword evidence="1" id="KW-1133">Transmembrane helix</keyword>
<protein>
    <submittedName>
        <fullName evidence="2">Uncharacterized protein</fullName>
    </submittedName>
</protein>
<reference evidence="2" key="1">
    <citation type="submission" date="2018-05" db="EMBL/GenBank/DDBJ databases">
        <authorList>
            <person name="Lanie J.A."/>
            <person name="Ng W.-L."/>
            <person name="Kazmierczak K.M."/>
            <person name="Andrzejewski T.M."/>
            <person name="Davidsen T.M."/>
            <person name="Wayne K.J."/>
            <person name="Tettelin H."/>
            <person name="Glass J.I."/>
            <person name="Rusch D."/>
            <person name="Podicherti R."/>
            <person name="Tsui H.-C.T."/>
            <person name="Winkler M.E."/>
        </authorList>
    </citation>
    <scope>NUCLEOTIDE SEQUENCE</scope>
</reference>
<organism evidence="2">
    <name type="scientific">marine metagenome</name>
    <dbReference type="NCBI Taxonomy" id="408172"/>
    <lineage>
        <taxon>unclassified sequences</taxon>
        <taxon>metagenomes</taxon>
        <taxon>ecological metagenomes</taxon>
    </lineage>
</organism>
<name>A0A383CI28_9ZZZZ</name>
<evidence type="ECO:0000256" key="1">
    <source>
        <dbReference type="SAM" id="Phobius"/>
    </source>
</evidence>
<evidence type="ECO:0000313" key="2">
    <source>
        <dbReference type="EMBL" id="SVE31375.1"/>
    </source>
</evidence>
<proteinExistence type="predicted"/>
<feature type="transmembrane region" description="Helical" evidence="1">
    <location>
        <begin position="93"/>
        <end position="114"/>
    </location>
</feature>
<dbReference type="AlphaFoldDB" id="A0A383CI28"/>
<keyword evidence="1" id="KW-0472">Membrane</keyword>
<feature type="transmembrane region" description="Helical" evidence="1">
    <location>
        <begin position="68"/>
        <end position="87"/>
    </location>
</feature>
<accession>A0A383CI28</accession>
<keyword evidence="1" id="KW-0812">Transmembrane</keyword>
<gene>
    <name evidence="2" type="ORF">METZ01_LOCUS484229</name>
</gene>